<keyword evidence="3" id="KW-0175">Coiled coil</keyword>
<feature type="domain" description="I/LWEQ" evidence="4">
    <location>
        <begin position="526"/>
        <end position="631"/>
    </location>
</feature>
<dbReference type="GO" id="GO:0098609">
    <property type="term" value="P:cell-cell adhesion"/>
    <property type="evidence" value="ECO:0007669"/>
    <property type="project" value="TreeGrafter"/>
</dbReference>
<comment type="subcellular location">
    <subcellularLocation>
        <location evidence="1">Cytoplasm</location>
    </subcellularLocation>
</comment>
<dbReference type="SUPFAM" id="SSF109885">
    <property type="entry name" value="I/LWEQ domain"/>
    <property type="match status" value="1"/>
</dbReference>
<evidence type="ECO:0000256" key="1">
    <source>
        <dbReference type="ARBA" id="ARBA00004496"/>
    </source>
</evidence>
<dbReference type="WBParaSite" id="ECPE_0000561201-mRNA-1">
    <property type="protein sequence ID" value="ECPE_0000561201-mRNA-1"/>
    <property type="gene ID" value="ECPE_0000561201"/>
</dbReference>
<dbReference type="GO" id="GO:0030036">
    <property type="term" value="P:actin cytoskeleton organization"/>
    <property type="evidence" value="ECO:0007669"/>
    <property type="project" value="TreeGrafter"/>
</dbReference>
<dbReference type="InterPro" id="IPR002558">
    <property type="entry name" value="ILWEQ_dom"/>
</dbReference>
<dbReference type="OrthoDB" id="6270331at2759"/>
<evidence type="ECO:0000259" key="4">
    <source>
        <dbReference type="Pfam" id="PF01608"/>
    </source>
</evidence>
<dbReference type="Proteomes" id="UP000272942">
    <property type="component" value="Unassembled WGS sequence"/>
</dbReference>
<dbReference type="PANTHER" id="PTHR19981:SF1">
    <property type="entry name" value="RHEA, ISOFORM B"/>
    <property type="match status" value="1"/>
</dbReference>
<dbReference type="InterPro" id="IPR035964">
    <property type="entry name" value="I/LWEQ_dom_sf"/>
</dbReference>
<feature type="coiled-coil region" evidence="3">
    <location>
        <begin position="607"/>
        <end position="634"/>
    </location>
</feature>
<evidence type="ECO:0000313" key="7">
    <source>
        <dbReference type="WBParaSite" id="ECPE_0000561201-mRNA-1"/>
    </source>
</evidence>
<sequence length="648" mass="69519">MVTQALTDRPTRALVDDTQNLVSGTGEDQARLASTAHTAVERVTQLADVVKRGAAVIGPGQPDTQVELLSACRDVATGLRNVFQSASRLPGRTADDPVRDEVRTNAQLTVSSIGALLQKVKSIEDDERRGLQALTLAAKHCRDQAAQLASGTYAGGSTTGTEVNATASILTPVSSRKSAPSVANMSALSNTSSLIARYLAPDDLARAASGPVQSAVSKVILASNTQSQADVLATAAATRDVVTDLVAATKSHPAMISLVEHLPEQYEPALLRYSEAAQETRNACAVTSKELGEEFAELLDALKATLLPDCRAADRERIPNSTRRIADLSHTLLNLLDGLRGRDVAEKFIGRHVAYHHHYVPNYTIAGPGSVQRSVYIRPTCYPLRLPHDPTGVNGADGASEAEAESRIQLAIQQLDQALSGSDENQKSGAALLREARSVAQATQNLIHTARSIGLVPASEAADRARHAPRSSASLWRTELTVSLATQHMCQLSLLCSEALRDEQALHGTGDTDLNELFGTSMRLVPSRERLLAAVRKVAAASAQLLMWAKARKLSYATTDIRKLQAAGQAVKETTDRLSMAVQQGDLNINPEELYRSAHMTSSLQGVIDTQAQIRTQRSELDALERQLAHLDLEQRRAHPALFDGETS</sequence>
<reference evidence="5 6" key="2">
    <citation type="submission" date="2018-11" db="EMBL/GenBank/DDBJ databases">
        <authorList>
            <consortium name="Pathogen Informatics"/>
        </authorList>
    </citation>
    <scope>NUCLEOTIDE SEQUENCE [LARGE SCALE GENOMIC DNA]</scope>
    <source>
        <strain evidence="5 6">Egypt</strain>
    </source>
</reference>
<dbReference type="GO" id="GO:0005886">
    <property type="term" value="C:plasma membrane"/>
    <property type="evidence" value="ECO:0007669"/>
    <property type="project" value="TreeGrafter"/>
</dbReference>
<evidence type="ECO:0000256" key="3">
    <source>
        <dbReference type="SAM" id="Coils"/>
    </source>
</evidence>
<reference evidence="7" key="1">
    <citation type="submission" date="2016-06" db="UniProtKB">
        <authorList>
            <consortium name="WormBaseParasite"/>
        </authorList>
    </citation>
    <scope>IDENTIFICATION</scope>
</reference>
<evidence type="ECO:0000313" key="5">
    <source>
        <dbReference type="EMBL" id="VDP75996.1"/>
    </source>
</evidence>
<proteinExistence type="predicted"/>
<dbReference type="GO" id="GO:0005925">
    <property type="term" value="C:focal adhesion"/>
    <property type="evidence" value="ECO:0007669"/>
    <property type="project" value="TreeGrafter"/>
</dbReference>
<dbReference type="Gene3D" id="1.20.1410.10">
    <property type="entry name" value="I/LWEQ domain"/>
    <property type="match status" value="1"/>
</dbReference>
<dbReference type="GO" id="GO:0005178">
    <property type="term" value="F:integrin binding"/>
    <property type="evidence" value="ECO:0007669"/>
    <property type="project" value="TreeGrafter"/>
</dbReference>
<dbReference type="Pfam" id="PF01608">
    <property type="entry name" value="I_LWEQ"/>
    <property type="match status" value="1"/>
</dbReference>
<evidence type="ECO:0000313" key="6">
    <source>
        <dbReference type="Proteomes" id="UP000272942"/>
    </source>
</evidence>
<protein>
    <submittedName>
        <fullName evidence="7">I/LWEQ domain-containing protein</fullName>
    </submittedName>
</protein>
<dbReference type="GO" id="GO:0003779">
    <property type="term" value="F:actin binding"/>
    <property type="evidence" value="ECO:0007669"/>
    <property type="project" value="InterPro"/>
</dbReference>
<dbReference type="GO" id="GO:0005737">
    <property type="term" value="C:cytoplasm"/>
    <property type="evidence" value="ECO:0007669"/>
    <property type="project" value="UniProtKB-SubCell"/>
</dbReference>
<keyword evidence="2" id="KW-0963">Cytoplasm</keyword>
<organism evidence="7">
    <name type="scientific">Echinostoma caproni</name>
    <dbReference type="NCBI Taxonomy" id="27848"/>
    <lineage>
        <taxon>Eukaryota</taxon>
        <taxon>Metazoa</taxon>
        <taxon>Spiralia</taxon>
        <taxon>Lophotrochozoa</taxon>
        <taxon>Platyhelminthes</taxon>
        <taxon>Trematoda</taxon>
        <taxon>Digenea</taxon>
        <taxon>Plagiorchiida</taxon>
        <taxon>Echinostomata</taxon>
        <taxon>Echinostomatoidea</taxon>
        <taxon>Echinostomatidae</taxon>
        <taxon>Echinostoma</taxon>
    </lineage>
</organism>
<evidence type="ECO:0000256" key="2">
    <source>
        <dbReference type="ARBA" id="ARBA00022490"/>
    </source>
</evidence>
<name>A0A183AF64_9TREM</name>
<dbReference type="EMBL" id="UZAN01042469">
    <property type="protein sequence ID" value="VDP75996.1"/>
    <property type="molecule type" value="Genomic_DNA"/>
</dbReference>
<accession>A0A183AF64</accession>
<dbReference type="Gene3D" id="1.20.1420.10">
    <property type="entry name" value="Talin, central domain"/>
    <property type="match status" value="2"/>
</dbReference>
<dbReference type="AlphaFoldDB" id="A0A183AF64"/>
<gene>
    <name evidence="5" type="ORF">ECPE_LOCUS5599</name>
</gene>
<dbReference type="PANTHER" id="PTHR19981">
    <property type="entry name" value="TALIN"/>
    <property type="match status" value="1"/>
</dbReference>
<keyword evidence="6" id="KW-1185">Reference proteome</keyword>